<name>A0A066XC13_COLSU</name>
<evidence type="ECO:0000256" key="1">
    <source>
        <dbReference type="SAM" id="MobiDB-lite"/>
    </source>
</evidence>
<organism evidence="2 3">
    <name type="scientific">Colletotrichum sublineola</name>
    <name type="common">Sorghum anthracnose fungus</name>
    <dbReference type="NCBI Taxonomy" id="1173701"/>
    <lineage>
        <taxon>Eukaryota</taxon>
        <taxon>Fungi</taxon>
        <taxon>Dikarya</taxon>
        <taxon>Ascomycota</taxon>
        <taxon>Pezizomycotina</taxon>
        <taxon>Sordariomycetes</taxon>
        <taxon>Hypocreomycetidae</taxon>
        <taxon>Glomerellales</taxon>
        <taxon>Glomerellaceae</taxon>
        <taxon>Colletotrichum</taxon>
        <taxon>Colletotrichum graminicola species complex</taxon>
    </lineage>
</organism>
<gene>
    <name evidence="2" type="ORF">CSUB01_00942</name>
</gene>
<comment type="caution">
    <text evidence="2">The sequence shown here is derived from an EMBL/GenBank/DDBJ whole genome shotgun (WGS) entry which is preliminary data.</text>
</comment>
<protein>
    <submittedName>
        <fullName evidence="2">Uncharacterized protein</fullName>
    </submittedName>
</protein>
<feature type="region of interest" description="Disordered" evidence="1">
    <location>
        <begin position="89"/>
        <end position="126"/>
    </location>
</feature>
<reference evidence="3" key="1">
    <citation type="journal article" date="2014" name="Genome Announc.">
        <title>Draft genome sequence of Colletotrichum sublineola, a destructive pathogen of cultivated sorghum.</title>
        <authorList>
            <person name="Baroncelli R."/>
            <person name="Sanz-Martin J.M."/>
            <person name="Rech G.E."/>
            <person name="Sukno S.A."/>
            <person name="Thon M.R."/>
        </authorList>
    </citation>
    <scope>NUCLEOTIDE SEQUENCE [LARGE SCALE GENOMIC DNA]</scope>
    <source>
        <strain evidence="3">TX430BB</strain>
    </source>
</reference>
<keyword evidence="3" id="KW-1185">Reference proteome</keyword>
<proteinExistence type="predicted"/>
<dbReference type="Proteomes" id="UP000027238">
    <property type="component" value="Unassembled WGS sequence"/>
</dbReference>
<dbReference type="HOGENOM" id="CLU_1981500_0_0_1"/>
<dbReference type="AlphaFoldDB" id="A0A066XC13"/>
<dbReference type="EMBL" id="JMSE01000928">
    <property type="protein sequence ID" value="KDN66497.1"/>
    <property type="molecule type" value="Genomic_DNA"/>
</dbReference>
<sequence>MRIIPGSSMPGNMEVPRFLAPAFRLAFTTLLRSAPDKPPADEACETQQTAKQPTLAQCTGVWEPGILPTDTCRKNTRFLQHSRLCVLEQSRDGPGEPLGEGTDSVHFVYNDNRGTATTRRSPIGGA</sequence>
<accession>A0A066XC13</accession>
<feature type="region of interest" description="Disordered" evidence="1">
    <location>
        <begin position="34"/>
        <end position="53"/>
    </location>
</feature>
<evidence type="ECO:0000313" key="2">
    <source>
        <dbReference type="EMBL" id="KDN66497.1"/>
    </source>
</evidence>
<evidence type="ECO:0000313" key="3">
    <source>
        <dbReference type="Proteomes" id="UP000027238"/>
    </source>
</evidence>